<evidence type="ECO:0000256" key="7">
    <source>
        <dbReference type="ARBA" id="ARBA00022989"/>
    </source>
</evidence>
<feature type="active site" evidence="9">
    <location>
        <position position="144"/>
    </location>
</feature>
<evidence type="ECO:0000256" key="9">
    <source>
        <dbReference type="HAMAP-Rule" id="MF_00161"/>
    </source>
</evidence>
<dbReference type="GO" id="GO:0004190">
    <property type="term" value="F:aspartic-type endopeptidase activity"/>
    <property type="evidence" value="ECO:0007669"/>
    <property type="project" value="UniProtKB-UniRule"/>
</dbReference>
<dbReference type="GO" id="GO:0005886">
    <property type="term" value="C:plasma membrane"/>
    <property type="evidence" value="ECO:0007669"/>
    <property type="project" value="UniProtKB-SubCell"/>
</dbReference>
<evidence type="ECO:0000256" key="3">
    <source>
        <dbReference type="ARBA" id="ARBA00022670"/>
    </source>
</evidence>
<feature type="transmembrane region" description="Helical" evidence="9">
    <location>
        <begin position="72"/>
        <end position="92"/>
    </location>
</feature>
<comment type="subcellular location">
    <subcellularLocation>
        <location evidence="9">Cell membrane</location>
        <topology evidence="9">Multi-pass membrane protein</topology>
    </subcellularLocation>
</comment>
<dbReference type="PANTHER" id="PTHR33695:SF1">
    <property type="entry name" value="LIPOPROTEIN SIGNAL PEPTIDASE"/>
    <property type="match status" value="1"/>
</dbReference>
<keyword evidence="7 9" id="KW-1133">Transmembrane helix</keyword>
<keyword evidence="4 9" id="KW-0812">Transmembrane</keyword>
<keyword evidence="5 9" id="KW-0064">Aspartyl protease</keyword>
<evidence type="ECO:0000256" key="11">
    <source>
        <dbReference type="RuleBase" id="RU004181"/>
    </source>
</evidence>
<accession>A0AA49GK74</accession>
<comment type="caution">
    <text evidence="9">Lacks conserved residue(s) required for the propagation of feature annotation.</text>
</comment>
<evidence type="ECO:0000256" key="4">
    <source>
        <dbReference type="ARBA" id="ARBA00022692"/>
    </source>
</evidence>
<evidence type="ECO:0000256" key="8">
    <source>
        <dbReference type="ARBA" id="ARBA00023136"/>
    </source>
</evidence>
<keyword evidence="3 9" id="KW-0645">Protease</keyword>
<feature type="active site" evidence="9">
    <location>
        <position position="126"/>
    </location>
</feature>
<dbReference type="AlphaFoldDB" id="A0AA49GK74"/>
<sequence length="169" mass="18950">MFRKIRLSRTIFILSLVIINVGCDQVSKSIVRERVEYHDYIEVIQDYMTLTKVENSGAFLGMGSDLHPGLRTIVMLILPAIALTIMLFLLIYKTSLPSAMIIGICFMLGGGIGNIIDRFRYGAVTDFLHIDLGLFQTGIFNLADVSIMIGASMLFIYTLVHKNKPEQQT</sequence>
<gene>
    <name evidence="9 12" type="primary">lspA</name>
    <name evidence="12" type="ORF">K4G66_16930</name>
</gene>
<reference evidence="12" key="2">
    <citation type="journal article" date="2024" name="Antonie Van Leeuwenhoek">
        <title>Roseihalotalea indica gen. nov., sp. nov., a halophilic Bacteroidetes from mesopelagic Southwest Indian Ocean with higher carbohydrate metabolic potential.</title>
        <authorList>
            <person name="Chen B."/>
            <person name="Zhang M."/>
            <person name="Lin D."/>
            <person name="Ye J."/>
            <person name="Tang K."/>
        </authorList>
    </citation>
    <scope>NUCLEOTIDE SEQUENCE</scope>
    <source>
        <strain evidence="12">TK19036</strain>
    </source>
</reference>
<comment type="pathway">
    <text evidence="9">Protein modification; lipoprotein biosynthesis (signal peptide cleavage).</text>
</comment>
<dbReference type="EMBL" id="CP120682">
    <property type="protein sequence ID" value="WKN34065.1"/>
    <property type="molecule type" value="Genomic_DNA"/>
</dbReference>
<dbReference type="PRINTS" id="PR00781">
    <property type="entry name" value="LIPOSIGPTASE"/>
</dbReference>
<feature type="transmembrane region" description="Helical" evidence="9">
    <location>
        <begin position="139"/>
        <end position="160"/>
    </location>
</feature>
<dbReference type="PROSITE" id="PS00855">
    <property type="entry name" value="SPASE_II"/>
    <property type="match status" value="1"/>
</dbReference>
<comment type="catalytic activity">
    <reaction evidence="9 10">
        <text>Release of signal peptides from bacterial membrane prolipoproteins. Hydrolyzes -Xaa-Yaa-Zaa-|-(S,diacylglyceryl)Cys-, in which Xaa is hydrophobic (preferably Leu), and Yaa (Ala or Ser) and Zaa (Gly or Ala) have small, neutral side chains.</text>
        <dbReference type="EC" id="3.4.23.36"/>
    </reaction>
</comment>
<evidence type="ECO:0000256" key="6">
    <source>
        <dbReference type="ARBA" id="ARBA00022801"/>
    </source>
</evidence>
<dbReference type="GO" id="GO:0006508">
    <property type="term" value="P:proteolysis"/>
    <property type="evidence" value="ECO:0007669"/>
    <property type="project" value="UniProtKB-KW"/>
</dbReference>
<evidence type="ECO:0000256" key="5">
    <source>
        <dbReference type="ARBA" id="ARBA00022750"/>
    </source>
</evidence>
<reference evidence="12" key="1">
    <citation type="journal article" date="2023" name="Comput. Struct. Biotechnol. J.">
        <title>Discovery of a novel marine Bacteroidetes with a rich repertoire of carbohydrate-active enzymes.</title>
        <authorList>
            <person name="Chen B."/>
            <person name="Liu G."/>
            <person name="Chen Q."/>
            <person name="Wang H."/>
            <person name="Liu L."/>
            <person name="Tang K."/>
        </authorList>
    </citation>
    <scope>NUCLEOTIDE SEQUENCE</scope>
    <source>
        <strain evidence="12">TK19036</strain>
    </source>
</reference>
<evidence type="ECO:0000256" key="1">
    <source>
        <dbReference type="ARBA" id="ARBA00006139"/>
    </source>
</evidence>
<dbReference type="NCBIfam" id="TIGR00077">
    <property type="entry name" value="lspA"/>
    <property type="match status" value="1"/>
</dbReference>
<dbReference type="PANTHER" id="PTHR33695">
    <property type="entry name" value="LIPOPROTEIN SIGNAL PEPTIDASE"/>
    <property type="match status" value="1"/>
</dbReference>
<protein>
    <recommendedName>
        <fullName evidence="9">Lipoprotein signal peptidase</fullName>
        <ecNumber evidence="9">3.4.23.36</ecNumber>
    </recommendedName>
    <alternativeName>
        <fullName evidence="9">Prolipoprotein signal peptidase</fullName>
    </alternativeName>
    <alternativeName>
        <fullName evidence="9">Signal peptidase II</fullName>
        <shortName evidence="9">SPase II</shortName>
    </alternativeName>
</protein>
<name>A0AA49GK74_9BACT</name>
<organism evidence="12">
    <name type="scientific">Roseihalotalea indica</name>
    <dbReference type="NCBI Taxonomy" id="2867963"/>
    <lineage>
        <taxon>Bacteria</taxon>
        <taxon>Pseudomonadati</taxon>
        <taxon>Bacteroidota</taxon>
        <taxon>Cytophagia</taxon>
        <taxon>Cytophagales</taxon>
        <taxon>Catalimonadaceae</taxon>
        <taxon>Roseihalotalea</taxon>
    </lineage>
</organism>
<dbReference type="EC" id="3.4.23.36" evidence="9"/>
<dbReference type="InterPro" id="IPR001872">
    <property type="entry name" value="Peptidase_A8"/>
</dbReference>
<keyword evidence="8 9" id="KW-0472">Membrane</keyword>
<proteinExistence type="inferred from homology"/>
<feature type="transmembrane region" description="Helical" evidence="9">
    <location>
        <begin position="99"/>
        <end position="119"/>
    </location>
</feature>
<comment type="similarity">
    <text evidence="1 9 11">Belongs to the peptidase A8 family.</text>
</comment>
<evidence type="ECO:0000313" key="12">
    <source>
        <dbReference type="EMBL" id="WKN34065.1"/>
    </source>
</evidence>
<dbReference type="Pfam" id="PF01252">
    <property type="entry name" value="Peptidase_A8"/>
    <property type="match status" value="1"/>
</dbReference>
<evidence type="ECO:0000256" key="10">
    <source>
        <dbReference type="RuleBase" id="RU000594"/>
    </source>
</evidence>
<evidence type="ECO:0000256" key="2">
    <source>
        <dbReference type="ARBA" id="ARBA00022475"/>
    </source>
</evidence>
<comment type="function">
    <text evidence="9 10">This protein specifically catalyzes the removal of signal peptides from prolipoproteins.</text>
</comment>
<keyword evidence="2 9" id="KW-1003">Cell membrane</keyword>
<keyword evidence="6 9" id="KW-0378">Hydrolase</keyword>
<dbReference type="HAMAP" id="MF_00161">
    <property type="entry name" value="LspA"/>
    <property type="match status" value="1"/>
</dbReference>